<feature type="compositionally biased region" description="Low complexity" evidence="12">
    <location>
        <begin position="67"/>
        <end position="83"/>
    </location>
</feature>
<dbReference type="InterPro" id="IPR036361">
    <property type="entry name" value="SAP_dom_sf"/>
</dbReference>
<evidence type="ECO:0000256" key="10">
    <source>
        <dbReference type="ARBA" id="ARBA00023242"/>
    </source>
</evidence>
<dbReference type="Gene3D" id="3.40.50.300">
    <property type="entry name" value="P-loop containing nucleotide triphosphate hydrolases"/>
    <property type="match status" value="1"/>
</dbReference>
<keyword evidence="4" id="KW-1017">Isopeptide bond</keyword>
<dbReference type="PROSITE" id="PS50800">
    <property type="entry name" value="SAP"/>
    <property type="match status" value="1"/>
</dbReference>
<dbReference type="Proteomes" id="UP000314986">
    <property type="component" value="Unassembled WGS sequence"/>
</dbReference>
<dbReference type="Gene3D" id="2.60.120.920">
    <property type="match status" value="1"/>
</dbReference>
<keyword evidence="11" id="KW-0687">Ribonucleoprotein</keyword>
<reference evidence="15" key="5">
    <citation type="submission" date="2025-09" db="UniProtKB">
        <authorList>
            <consortium name="Ensembl"/>
        </authorList>
    </citation>
    <scope>IDENTIFICATION</scope>
</reference>
<dbReference type="GO" id="GO:0000380">
    <property type="term" value="P:alternative mRNA splicing, via spliceosome"/>
    <property type="evidence" value="ECO:0007669"/>
    <property type="project" value="TreeGrafter"/>
</dbReference>
<feature type="compositionally biased region" description="Low complexity" evidence="12">
    <location>
        <begin position="92"/>
        <end position="108"/>
    </location>
</feature>
<proteinExistence type="predicted"/>
<feature type="compositionally biased region" description="Acidic residues" evidence="12">
    <location>
        <begin position="109"/>
        <end position="119"/>
    </location>
</feature>
<evidence type="ECO:0000256" key="1">
    <source>
        <dbReference type="ARBA" id="ARBA00004123"/>
    </source>
</evidence>
<dbReference type="Pfam" id="PF13671">
    <property type="entry name" value="AAA_33"/>
    <property type="match status" value="1"/>
</dbReference>
<evidence type="ECO:0000256" key="12">
    <source>
        <dbReference type="SAM" id="MobiDB-lite"/>
    </source>
</evidence>
<comment type="subcellular location">
    <subcellularLocation>
        <location evidence="1">Nucleus</location>
    </subcellularLocation>
</comment>
<dbReference type="InterPro" id="IPR013320">
    <property type="entry name" value="ConA-like_dom_sf"/>
</dbReference>
<feature type="domain" description="SAP" evidence="14">
    <location>
        <begin position="6"/>
        <end position="40"/>
    </location>
</feature>
<dbReference type="GO" id="GO:1990841">
    <property type="term" value="F:promoter-specific chromatin binding"/>
    <property type="evidence" value="ECO:0007669"/>
    <property type="project" value="TreeGrafter"/>
</dbReference>
<dbReference type="SUPFAM" id="SSF68906">
    <property type="entry name" value="SAP domain"/>
    <property type="match status" value="1"/>
</dbReference>
<keyword evidence="6" id="KW-0832">Ubl conjugation</keyword>
<dbReference type="FunFam" id="3.40.50.300:FF:000355">
    <property type="entry name" value="Heterogeneous nuclear ribonucleoprotein U-like 1, isoform CRA_a"/>
    <property type="match status" value="1"/>
</dbReference>
<evidence type="ECO:0000259" key="13">
    <source>
        <dbReference type="PROSITE" id="PS50188"/>
    </source>
</evidence>
<dbReference type="CDD" id="cd12884">
    <property type="entry name" value="SPRY_hnRNP"/>
    <property type="match status" value="1"/>
</dbReference>
<dbReference type="SUPFAM" id="SSF52540">
    <property type="entry name" value="P-loop containing nucleoside triphosphate hydrolases"/>
    <property type="match status" value="1"/>
</dbReference>
<evidence type="ECO:0000256" key="9">
    <source>
        <dbReference type="ARBA" id="ARBA00023163"/>
    </source>
</evidence>
<dbReference type="PANTHER" id="PTHR12381:SF11">
    <property type="entry name" value="HETEROGENEOUS NUCLEAR RIBONUCLEOPROTEIN U"/>
    <property type="match status" value="1"/>
</dbReference>
<accession>A0A4W3JRU8</accession>
<dbReference type="SMART" id="SM00513">
    <property type="entry name" value="SAP"/>
    <property type="match status" value="1"/>
</dbReference>
<evidence type="ECO:0000313" key="16">
    <source>
        <dbReference type="Proteomes" id="UP000314986"/>
    </source>
</evidence>
<evidence type="ECO:0000256" key="5">
    <source>
        <dbReference type="ARBA" id="ARBA00022553"/>
    </source>
</evidence>
<evidence type="ECO:0000256" key="11">
    <source>
        <dbReference type="ARBA" id="ARBA00023274"/>
    </source>
</evidence>
<organism evidence="15 16">
    <name type="scientific">Callorhinchus milii</name>
    <name type="common">Ghost shark</name>
    <dbReference type="NCBI Taxonomy" id="7868"/>
    <lineage>
        <taxon>Eukaryota</taxon>
        <taxon>Metazoa</taxon>
        <taxon>Chordata</taxon>
        <taxon>Craniata</taxon>
        <taxon>Vertebrata</taxon>
        <taxon>Chondrichthyes</taxon>
        <taxon>Holocephali</taxon>
        <taxon>Chimaeriformes</taxon>
        <taxon>Callorhinchidae</taxon>
        <taxon>Callorhinchus</taxon>
    </lineage>
</organism>
<dbReference type="InterPro" id="IPR003034">
    <property type="entry name" value="SAP_dom"/>
</dbReference>
<dbReference type="SUPFAM" id="SSF49899">
    <property type="entry name" value="Concanavalin A-like lectins/glucanases"/>
    <property type="match status" value="1"/>
</dbReference>
<dbReference type="Pfam" id="PF02037">
    <property type="entry name" value="SAP"/>
    <property type="match status" value="1"/>
</dbReference>
<reference evidence="16" key="1">
    <citation type="journal article" date="2006" name="Science">
        <title>Ancient noncoding elements conserved in the human genome.</title>
        <authorList>
            <person name="Venkatesh B."/>
            <person name="Kirkness E.F."/>
            <person name="Loh Y.H."/>
            <person name="Halpern A.L."/>
            <person name="Lee A.P."/>
            <person name="Johnson J."/>
            <person name="Dandona N."/>
            <person name="Viswanathan L.D."/>
            <person name="Tay A."/>
            <person name="Venter J.C."/>
            <person name="Strausberg R.L."/>
            <person name="Brenner S."/>
        </authorList>
    </citation>
    <scope>NUCLEOTIDE SEQUENCE [LARGE SCALE GENOMIC DNA]</scope>
</reference>
<evidence type="ECO:0000256" key="2">
    <source>
        <dbReference type="ARBA" id="ARBA00022481"/>
    </source>
</evidence>
<dbReference type="InterPro" id="IPR027417">
    <property type="entry name" value="P-loop_NTPase"/>
</dbReference>
<keyword evidence="9" id="KW-0804">Transcription</keyword>
<name>A0A4W3JRU8_CALMI</name>
<keyword evidence="16" id="KW-1185">Reference proteome</keyword>
<dbReference type="Gene3D" id="1.10.720.30">
    <property type="entry name" value="SAP domain"/>
    <property type="match status" value="1"/>
</dbReference>
<evidence type="ECO:0000313" key="15">
    <source>
        <dbReference type="Ensembl" id="ENSCMIP00000046209.1"/>
    </source>
</evidence>
<feature type="compositionally biased region" description="Low complexity" evidence="12">
    <location>
        <begin position="142"/>
        <end position="157"/>
    </location>
</feature>
<dbReference type="InterPro" id="IPR035778">
    <property type="entry name" value="SPRY_hnRNP_U"/>
</dbReference>
<reference evidence="16" key="2">
    <citation type="journal article" date="2007" name="PLoS Biol.">
        <title>Survey sequencing and comparative analysis of the elephant shark (Callorhinchus milii) genome.</title>
        <authorList>
            <person name="Venkatesh B."/>
            <person name="Kirkness E.F."/>
            <person name="Loh Y.H."/>
            <person name="Halpern A.L."/>
            <person name="Lee A.P."/>
            <person name="Johnson J."/>
            <person name="Dandona N."/>
            <person name="Viswanathan L.D."/>
            <person name="Tay A."/>
            <person name="Venter J.C."/>
            <person name="Strausberg R.L."/>
            <person name="Brenner S."/>
        </authorList>
    </citation>
    <scope>NUCLEOTIDE SEQUENCE [LARGE SCALE GENOMIC DNA]</scope>
</reference>
<dbReference type="GO" id="GO:0005634">
    <property type="term" value="C:nucleus"/>
    <property type="evidence" value="ECO:0007669"/>
    <property type="project" value="UniProtKB-SubCell"/>
</dbReference>
<dbReference type="InterPro" id="IPR001870">
    <property type="entry name" value="B30.2/SPRY"/>
</dbReference>
<dbReference type="InterPro" id="IPR003877">
    <property type="entry name" value="SPRY_dom"/>
</dbReference>
<keyword evidence="10" id="KW-0539">Nucleus</keyword>
<sequence>MSDVNVKKLKVSELKEELKKRGLGVQGLKAELQERLQAALDKESADHEAIILEEDEAGGGGGGGGAEASAAAGGVAVPAQASPEKPNEAKKVAPGLAAAAAGGASGPAEAEEEAEEEEEKNGAAAQPQPPEDADGVGGTGAEAGAAAAQTPAAAAAAAEEEERWADGERSGARVSRPASGLRYEEERPRVRVCVHNCDLHFKINRNRFGAMPLTMEGFAYLWAGGRASYGVTMGKVCFEMKVIEKIPVKHLPPDQTDPHEVRVGWSFASSSMLLGEKEFSFGYSGTGTKSSNCKSEEYGEKFGENDVIGCFFTFGDEVELSYSKNGQDLGVAFKISKDDLAGRALFPHVLCHNCAVEFNFGQEETPFLPTPEGFTFLQQVPLEERVRGPKGPTTKGECEVLMMVGLPGAGKSVWASKHAAEHPGKYNILGTNNIMDIMKVLSFKRQKTDGGKLTTLIQQATQCLSKFIEIAARKKRNYILDQTNVCAAAQRRKMCLFAGFQRKAVVICPSDEEYKERSKKKAEEEGKDVPEHAVLKMKGIFALPEAGDFLTDVSYVELQKEDAEKLLEKYKEESKAALPPEKRPNTNAGKRGQNRGRGGQRGGMNQFNRGGQRGRGGYQNRGNFRGGANRGQYNNRRGGNNMIRGFVHNQSFSPRGGYNRGGFIERSTYRERGAYNNRGAPNNHRGSGSQRGAYVQVRNILPSLSNCFFLVADWAIFFAA</sequence>
<evidence type="ECO:0000256" key="8">
    <source>
        <dbReference type="ARBA" id="ARBA00023159"/>
    </source>
</evidence>
<evidence type="ECO:0000256" key="4">
    <source>
        <dbReference type="ARBA" id="ARBA00022499"/>
    </source>
</evidence>
<evidence type="ECO:0000256" key="3">
    <source>
        <dbReference type="ARBA" id="ARBA00022491"/>
    </source>
</evidence>
<protein>
    <submittedName>
        <fullName evidence="15">Heterogeneous nuclear ribonucleoprotein Ub</fullName>
    </submittedName>
</protein>
<dbReference type="GeneTree" id="ENSGT00940000156546"/>
<keyword evidence="8" id="KW-0010">Activator</keyword>
<reference evidence="16" key="3">
    <citation type="journal article" date="2014" name="Nature">
        <title>Elephant shark genome provides unique insights into gnathostome evolution.</title>
        <authorList>
            <consortium name="International Elephant Shark Genome Sequencing Consortium"/>
            <person name="Venkatesh B."/>
            <person name="Lee A.P."/>
            <person name="Ravi V."/>
            <person name="Maurya A.K."/>
            <person name="Lian M.M."/>
            <person name="Swann J.B."/>
            <person name="Ohta Y."/>
            <person name="Flajnik M.F."/>
            <person name="Sutoh Y."/>
            <person name="Kasahara M."/>
            <person name="Hoon S."/>
            <person name="Gangu V."/>
            <person name="Roy S.W."/>
            <person name="Irimia M."/>
            <person name="Korzh V."/>
            <person name="Kondrychyn I."/>
            <person name="Lim Z.W."/>
            <person name="Tay B.H."/>
            <person name="Tohari S."/>
            <person name="Kong K.W."/>
            <person name="Ho S."/>
            <person name="Lorente-Galdos B."/>
            <person name="Quilez J."/>
            <person name="Marques-Bonet T."/>
            <person name="Raney B.J."/>
            <person name="Ingham P.W."/>
            <person name="Tay A."/>
            <person name="Hillier L.W."/>
            <person name="Minx P."/>
            <person name="Boehm T."/>
            <person name="Wilson R.K."/>
            <person name="Brenner S."/>
            <person name="Warren W.C."/>
        </authorList>
    </citation>
    <scope>NUCLEOTIDE SEQUENCE [LARGE SCALE GENOMIC DNA]</scope>
</reference>
<dbReference type="InterPro" id="IPR043136">
    <property type="entry name" value="B30.2/SPRY_sf"/>
</dbReference>
<dbReference type="GO" id="GO:0003723">
    <property type="term" value="F:RNA binding"/>
    <property type="evidence" value="ECO:0007669"/>
    <property type="project" value="TreeGrafter"/>
</dbReference>
<feature type="region of interest" description="Disordered" evidence="12">
    <location>
        <begin position="42"/>
        <end position="181"/>
    </location>
</feature>
<dbReference type="FunFam" id="1.10.720.30:FF:000004">
    <property type="entry name" value="heterogeneous nuclear ribonucleoprotein U isoform X1"/>
    <property type="match status" value="1"/>
</dbReference>
<evidence type="ECO:0000256" key="7">
    <source>
        <dbReference type="ARBA" id="ARBA00023015"/>
    </source>
</evidence>
<keyword evidence="2" id="KW-0488">Methylation</keyword>
<reference evidence="15" key="4">
    <citation type="submission" date="2025-08" db="UniProtKB">
        <authorList>
            <consortium name="Ensembl"/>
        </authorList>
    </citation>
    <scope>IDENTIFICATION</scope>
</reference>
<feature type="compositionally biased region" description="Gly residues" evidence="12">
    <location>
        <begin position="611"/>
        <end position="629"/>
    </location>
</feature>
<dbReference type="AlphaFoldDB" id="A0A4W3JRU8"/>
<dbReference type="GO" id="GO:1990904">
    <property type="term" value="C:ribonucleoprotein complex"/>
    <property type="evidence" value="ECO:0007669"/>
    <property type="project" value="UniProtKB-KW"/>
</dbReference>
<feature type="region of interest" description="Disordered" evidence="12">
    <location>
        <begin position="571"/>
        <end position="640"/>
    </location>
</feature>
<evidence type="ECO:0000256" key="6">
    <source>
        <dbReference type="ARBA" id="ARBA00022843"/>
    </source>
</evidence>
<keyword evidence="3" id="KW-0678">Repressor</keyword>
<dbReference type="SMART" id="SM00449">
    <property type="entry name" value="SPRY"/>
    <property type="match status" value="1"/>
</dbReference>
<dbReference type="PANTHER" id="PTHR12381">
    <property type="entry name" value="HETEROGENEOUS NUCLEAR RIBONUCLEOPROTEIN U FAMILY MEMBER"/>
    <property type="match status" value="1"/>
</dbReference>
<dbReference type="FunFam" id="2.60.120.920:FF:000006">
    <property type="entry name" value="heterogeneous nuclear ribonucleoprotein U isoform X1"/>
    <property type="match status" value="1"/>
</dbReference>
<dbReference type="GO" id="GO:0045944">
    <property type="term" value="P:positive regulation of transcription by RNA polymerase II"/>
    <property type="evidence" value="ECO:0007669"/>
    <property type="project" value="TreeGrafter"/>
</dbReference>
<feature type="domain" description="B30.2/SPRY" evidence="13">
    <location>
        <begin position="161"/>
        <end position="365"/>
    </location>
</feature>
<feature type="compositionally biased region" description="Basic and acidic residues" evidence="12">
    <location>
        <begin position="571"/>
        <end position="584"/>
    </location>
</feature>
<dbReference type="Pfam" id="PF00622">
    <property type="entry name" value="SPRY"/>
    <property type="match status" value="1"/>
</dbReference>
<keyword evidence="5" id="KW-0597">Phosphoprotein</keyword>
<dbReference type="PROSITE" id="PS50188">
    <property type="entry name" value="B302_SPRY"/>
    <property type="match status" value="1"/>
</dbReference>
<feature type="compositionally biased region" description="Low complexity" evidence="12">
    <location>
        <begin position="630"/>
        <end position="640"/>
    </location>
</feature>
<dbReference type="Ensembl" id="ENSCMIT00000046868.1">
    <property type="protein sequence ID" value="ENSCMIP00000046209.1"/>
    <property type="gene ID" value="ENSCMIG00000018940.1"/>
</dbReference>
<keyword evidence="7" id="KW-0805">Transcription regulation</keyword>
<evidence type="ECO:0000259" key="14">
    <source>
        <dbReference type="PROSITE" id="PS50800"/>
    </source>
</evidence>